<dbReference type="PANTHER" id="PTHR46268">
    <property type="entry name" value="STRESS RESPONSE PROTEIN NHAX"/>
    <property type="match status" value="1"/>
</dbReference>
<dbReference type="AlphaFoldDB" id="A0A544W6Z5"/>
<dbReference type="CDD" id="cd00293">
    <property type="entry name" value="USP-like"/>
    <property type="match status" value="1"/>
</dbReference>
<accession>A0A544W6Z5</accession>
<dbReference type="Pfam" id="PF00582">
    <property type="entry name" value="Usp"/>
    <property type="match status" value="2"/>
</dbReference>
<feature type="domain" description="UspA" evidence="2">
    <location>
        <begin position="149"/>
        <end position="278"/>
    </location>
</feature>
<reference evidence="3 4" key="1">
    <citation type="submission" date="2018-10" db="EMBL/GenBank/DDBJ databases">
        <title>Draft genome of Mycobacterium hodleri strain B.</title>
        <authorList>
            <person name="Amande T.J."/>
            <person name="Mcgenity T.J."/>
        </authorList>
    </citation>
    <scope>NUCLEOTIDE SEQUENCE [LARGE SCALE GENOMIC DNA]</scope>
    <source>
        <strain evidence="3 4">B</strain>
    </source>
</reference>
<dbReference type="SUPFAM" id="SSF52402">
    <property type="entry name" value="Adenine nucleotide alpha hydrolases-like"/>
    <property type="match status" value="2"/>
</dbReference>
<protein>
    <submittedName>
        <fullName evidence="3">Universal stress protein</fullName>
    </submittedName>
</protein>
<comment type="similarity">
    <text evidence="1">Belongs to the universal stress protein A family.</text>
</comment>
<dbReference type="InterPro" id="IPR006016">
    <property type="entry name" value="UspA"/>
</dbReference>
<keyword evidence="4" id="KW-1185">Reference proteome</keyword>
<evidence type="ECO:0000259" key="2">
    <source>
        <dbReference type="Pfam" id="PF00582"/>
    </source>
</evidence>
<dbReference type="Gene3D" id="3.40.50.620">
    <property type="entry name" value="HUPs"/>
    <property type="match status" value="2"/>
</dbReference>
<sequence>MKLVVGYLATAGGADAVLLGVRLARTLGADLELRMVLSPDDVTTPRVTADRFSDVLAGQGSAWLDDAMRLVPEDITAGAEVVVGESVAEVLGDEALKLGAEALVVGGSGGGLAGSLALGSFVDDLLHSAPVPVAVAPRGTRHADVQRIQRVTCAVGDRPGSARLLDTAVKMSRATGAPLRLVSLVALDEHGEKGVEAAREHAYATLESVKSALPEGAAVTAVVADGDTVEAAVDGLEWEPGDLLMLGSSRLAPPRRLFIGSTAARILRVLQVPIVVTPGEDASPFT</sequence>
<comment type="caution">
    <text evidence="3">The sequence shown here is derived from an EMBL/GenBank/DDBJ whole genome shotgun (WGS) entry which is preliminary data.</text>
</comment>
<dbReference type="PANTHER" id="PTHR46268:SF15">
    <property type="entry name" value="UNIVERSAL STRESS PROTEIN HP_0031"/>
    <property type="match status" value="1"/>
</dbReference>
<dbReference type="EMBL" id="VIFX01000003">
    <property type="protein sequence ID" value="TQR88011.1"/>
    <property type="molecule type" value="Genomic_DNA"/>
</dbReference>
<proteinExistence type="inferred from homology"/>
<evidence type="ECO:0000313" key="4">
    <source>
        <dbReference type="Proteomes" id="UP000315759"/>
    </source>
</evidence>
<name>A0A544W6Z5_9MYCO</name>
<dbReference type="Proteomes" id="UP000315759">
    <property type="component" value="Unassembled WGS sequence"/>
</dbReference>
<evidence type="ECO:0000256" key="1">
    <source>
        <dbReference type="ARBA" id="ARBA00008791"/>
    </source>
</evidence>
<dbReference type="RefSeq" id="WP_142550620.1">
    <property type="nucleotide sequence ID" value="NZ_VIFX01000003.1"/>
</dbReference>
<gene>
    <name evidence="3" type="ORF">D8S82_02790</name>
</gene>
<organism evidence="3 4">
    <name type="scientific">Mycolicibacterium hodleri</name>
    <dbReference type="NCBI Taxonomy" id="49897"/>
    <lineage>
        <taxon>Bacteria</taxon>
        <taxon>Bacillati</taxon>
        <taxon>Actinomycetota</taxon>
        <taxon>Actinomycetes</taxon>
        <taxon>Mycobacteriales</taxon>
        <taxon>Mycobacteriaceae</taxon>
        <taxon>Mycolicibacterium</taxon>
    </lineage>
</organism>
<feature type="domain" description="UspA" evidence="2">
    <location>
        <begin position="2"/>
        <end position="136"/>
    </location>
</feature>
<dbReference type="InterPro" id="IPR014729">
    <property type="entry name" value="Rossmann-like_a/b/a_fold"/>
</dbReference>
<evidence type="ECO:0000313" key="3">
    <source>
        <dbReference type="EMBL" id="TQR88011.1"/>
    </source>
</evidence>